<evidence type="ECO:0000256" key="2">
    <source>
        <dbReference type="SAM" id="Phobius"/>
    </source>
</evidence>
<gene>
    <name evidence="3" type="ORF">SDC9_98089</name>
</gene>
<evidence type="ECO:0000256" key="1">
    <source>
        <dbReference type="SAM" id="Coils"/>
    </source>
</evidence>
<feature type="coiled-coil region" evidence="1">
    <location>
        <begin position="523"/>
        <end position="550"/>
    </location>
</feature>
<reference evidence="3" key="1">
    <citation type="submission" date="2019-08" db="EMBL/GenBank/DDBJ databases">
        <authorList>
            <person name="Kucharzyk K."/>
            <person name="Murdoch R.W."/>
            <person name="Higgins S."/>
            <person name="Loffler F."/>
        </authorList>
    </citation>
    <scope>NUCLEOTIDE SEQUENCE</scope>
</reference>
<proteinExistence type="predicted"/>
<keyword evidence="2" id="KW-0812">Transmembrane</keyword>
<name>A0A645AGC9_9ZZZZ</name>
<sequence length="634" mass="72695">MNQEQEFLKLYAAFRSGCLGENVLDVYFTLFANILMEERATVVEADDLCAMFQQRYRFSVPLTFVRQVLSVGVSSGAIANVKGRYEVVRDKLQSYKVDLSGFESSWQALLEGFKSFCASNEYPIDESTTEDNVLEFINSQDIDIVLNRDAFSNDDTAPFDFAWNKYLQHIAARDTQLFDFMSAICFSNILKQAIFYSDTAVQSYNGLCVYLDSPLVFSVLGMDDKIRVDSVRFLMQEMKEAGCNIQILDHNLSEVKGIINTAGERALSSNYDILKANNATRFFHDGEFDAYGVDEYFNNIETELSEFGITIRETNYDVLEHKFQEDERQLYEMIEEKYKESGFKIPFEKEYSIKVDVQTIVKLYRIRAGVVSSTIQESKHIMITQNSAISNVCKNYESNRSVNSGHIPVCVSADLFGTILWMHRPQKMLEYHRKQLLADCYSVLKPSKKLLERYIQSLNSAKDAGEIDEKKYLFMRSHRVVSDALMNVTKGDYARFNDRTYLEIYEDIVATSEKKFSDEAVAHAETRKQLDNTESMNTHLNEEVAVLKAEKQAQFEKTCKSKSKLWTVAVFGIPYFVVLAIVEMLIGQFQGFSIIALVSITALLILLYVLDVVRGRIYGWVYKKVCAREKSKQV</sequence>
<feature type="transmembrane region" description="Helical" evidence="2">
    <location>
        <begin position="592"/>
        <end position="610"/>
    </location>
</feature>
<evidence type="ECO:0000313" key="3">
    <source>
        <dbReference type="EMBL" id="MPM51341.1"/>
    </source>
</evidence>
<protein>
    <submittedName>
        <fullName evidence="3">Uncharacterized protein</fullName>
    </submittedName>
</protein>
<keyword evidence="2" id="KW-0472">Membrane</keyword>
<organism evidence="3">
    <name type="scientific">bioreactor metagenome</name>
    <dbReference type="NCBI Taxonomy" id="1076179"/>
    <lineage>
        <taxon>unclassified sequences</taxon>
        <taxon>metagenomes</taxon>
        <taxon>ecological metagenomes</taxon>
    </lineage>
</organism>
<dbReference type="AlphaFoldDB" id="A0A645AGC9"/>
<accession>A0A645AGC9</accession>
<keyword evidence="2" id="KW-1133">Transmembrane helix</keyword>
<keyword evidence="1" id="KW-0175">Coiled coil</keyword>
<feature type="transmembrane region" description="Helical" evidence="2">
    <location>
        <begin position="565"/>
        <end position="586"/>
    </location>
</feature>
<dbReference type="EMBL" id="VSSQ01013370">
    <property type="protein sequence ID" value="MPM51341.1"/>
    <property type="molecule type" value="Genomic_DNA"/>
</dbReference>
<comment type="caution">
    <text evidence="3">The sequence shown here is derived from an EMBL/GenBank/DDBJ whole genome shotgun (WGS) entry which is preliminary data.</text>
</comment>